<evidence type="ECO:0000313" key="3">
    <source>
        <dbReference type="Proteomes" id="UP001177295"/>
    </source>
</evidence>
<protein>
    <submittedName>
        <fullName evidence="2">Sigma70 r4 domain-containing protein</fullName>
    </submittedName>
</protein>
<proteinExistence type="predicted"/>
<gene>
    <name evidence="2" type="ORF">SEML1_0582</name>
</gene>
<evidence type="ECO:0000256" key="1">
    <source>
        <dbReference type="SAM" id="SignalP"/>
    </source>
</evidence>
<dbReference type="EMBL" id="CP124550">
    <property type="protein sequence ID" value="WIO46201.1"/>
    <property type="molecule type" value="Genomic_DNA"/>
</dbReference>
<accession>A0ABY8WXQ5</accession>
<sequence>MKMSTKTIASLMVVTAVASAMPGASQLGVPRQRRKSQFDKLLAVHDRKGELRAEILGISALTFRQMSRTRSFAQIVRECGIGSTRAFRLALFGRLRDELLRRGWSRAKIDAYMAARVVRAAA</sequence>
<keyword evidence="3" id="KW-1185">Reference proteome</keyword>
<keyword evidence="1" id="KW-0732">Signal</keyword>
<feature type="signal peptide" evidence="1">
    <location>
        <begin position="1"/>
        <end position="20"/>
    </location>
</feature>
<organism evidence="2 3">
    <name type="scientific">Candidatus Southlakia epibionticum</name>
    <dbReference type="NCBI Taxonomy" id="3043284"/>
    <lineage>
        <taxon>Bacteria</taxon>
        <taxon>Candidatus Saccharimonadota</taxon>
        <taxon>Candidatus Saccharimonadia</taxon>
        <taxon>Candidatus Saccharimonadales</taxon>
        <taxon>Candidatus Saccharimonadaceae</taxon>
        <taxon>Candidatus Southlakia</taxon>
    </lineage>
</organism>
<name>A0ABY8WXQ5_9BACT</name>
<dbReference type="Proteomes" id="UP001177295">
    <property type="component" value="Chromosome"/>
</dbReference>
<dbReference type="RefSeq" id="WP_146477281.1">
    <property type="nucleotide sequence ID" value="NZ_CP124550.1"/>
</dbReference>
<feature type="chain" id="PRO_5045112026" evidence="1">
    <location>
        <begin position="21"/>
        <end position="122"/>
    </location>
</feature>
<reference evidence="2 3" key="1">
    <citation type="journal article" date="2023" name="Cell">
        <title>Genetic manipulation of Patescibacteria provides mechanistic insights into microbial dark matter and the epibiotic lifestyle.</title>
        <authorList>
            <person name="Wang Y."/>
            <person name="Gallagher L.A."/>
            <person name="Andrade P.A."/>
            <person name="Liu A."/>
            <person name="Humphreys I.R."/>
            <person name="Turkarslan S."/>
            <person name="Cutler K.J."/>
            <person name="Arrieta-Ortiz M.L."/>
            <person name="Li Y."/>
            <person name="Radey M.C."/>
            <person name="McLean J.S."/>
            <person name="Cong Q."/>
            <person name="Baker D."/>
            <person name="Baliga N.S."/>
            <person name="Peterson S.B."/>
            <person name="Mougous J.D."/>
        </authorList>
    </citation>
    <scope>NUCLEOTIDE SEQUENCE [LARGE SCALE GENOMIC DNA]</scope>
    <source>
        <strain evidence="2 3">ML1</strain>
    </source>
</reference>
<evidence type="ECO:0000313" key="2">
    <source>
        <dbReference type="EMBL" id="WIO46201.1"/>
    </source>
</evidence>